<dbReference type="GO" id="GO:0016887">
    <property type="term" value="F:ATP hydrolysis activity"/>
    <property type="evidence" value="ECO:0007669"/>
    <property type="project" value="InterPro"/>
</dbReference>
<evidence type="ECO:0000256" key="7">
    <source>
        <dbReference type="ARBA" id="ARBA00023306"/>
    </source>
</evidence>
<dbReference type="GO" id="GO:0007062">
    <property type="term" value="P:sister chromatid cohesion"/>
    <property type="evidence" value="ECO:0007669"/>
    <property type="project" value="InterPro"/>
</dbReference>
<organism evidence="12 13">
    <name type="scientific">Gambusia affinis</name>
    <name type="common">Western mosquitofish</name>
    <name type="synonym">Heterandria affinis</name>
    <dbReference type="NCBI Taxonomy" id="33528"/>
    <lineage>
        <taxon>Eukaryota</taxon>
        <taxon>Metazoa</taxon>
        <taxon>Chordata</taxon>
        <taxon>Craniata</taxon>
        <taxon>Vertebrata</taxon>
        <taxon>Euteleostomi</taxon>
        <taxon>Actinopterygii</taxon>
        <taxon>Neopterygii</taxon>
        <taxon>Teleostei</taxon>
        <taxon>Neoteleostei</taxon>
        <taxon>Acanthomorphata</taxon>
        <taxon>Ovalentaria</taxon>
        <taxon>Atherinomorphae</taxon>
        <taxon>Cyprinodontiformes</taxon>
        <taxon>Poeciliidae</taxon>
        <taxon>Poeciliinae</taxon>
        <taxon>Gambusia</taxon>
    </lineage>
</organism>
<comment type="similarity">
    <text evidence="3">Belongs to the SMC family. SMC1 subfamily.</text>
</comment>
<dbReference type="InterPro" id="IPR028468">
    <property type="entry name" value="Smc1_ABC"/>
</dbReference>
<evidence type="ECO:0000256" key="1">
    <source>
        <dbReference type="ARBA" id="ARBA00004123"/>
    </source>
</evidence>
<evidence type="ECO:0000256" key="4">
    <source>
        <dbReference type="ARBA" id="ARBA00022454"/>
    </source>
</evidence>
<dbReference type="Gene3D" id="3.30.70.1620">
    <property type="match status" value="1"/>
</dbReference>
<feature type="domain" description="SMC hinge" evidence="11">
    <location>
        <begin position="512"/>
        <end position="630"/>
    </location>
</feature>
<comment type="subcellular location">
    <subcellularLocation>
        <location evidence="2">Chromosome</location>
    </subcellularLocation>
    <subcellularLocation>
        <location evidence="1 8">Nucleus</location>
    </subcellularLocation>
</comment>
<dbReference type="PANTHER" id="PTHR18937">
    <property type="entry name" value="STRUCTURAL MAINTENANCE OF CHROMOSOMES SMC FAMILY MEMBER"/>
    <property type="match status" value="1"/>
</dbReference>
<dbReference type="GO" id="GO:0030893">
    <property type="term" value="C:meiotic cohesin complex"/>
    <property type="evidence" value="ECO:0007669"/>
    <property type="project" value="TreeGrafter"/>
</dbReference>
<name>A0A315VYP4_GAMAF</name>
<dbReference type="GO" id="GO:0003677">
    <property type="term" value="F:DNA binding"/>
    <property type="evidence" value="ECO:0007669"/>
    <property type="project" value="TreeGrafter"/>
</dbReference>
<evidence type="ECO:0000259" key="11">
    <source>
        <dbReference type="SMART" id="SM00968"/>
    </source>
</evidence>
<keyword evidence="7" id="KW-0131">Cell cycle</keyword>
<dbReference type="InterPro" id="IPR010935">
    <property type="entry name" value="SMC_hinge"/>
</dbReference>
<dbReference type="Proteomes" id="UP000250572">
    <property type="component" value="Unassembled WGS sequence"/>
</dbReference>
<evidence type="ECO:0000256" key="2">
    <source>
        <dbReference type="ARBA" id="ARBA00004286"/>
    </source>
</evidence>
<feature type="region of interest" description="Disordered" evidence="10">
    <location>
        <begin position="1270"/>
        <end position="1297"/>
    </location>
</feature>
<dbReference type="PIRSF" id="PIRSF005719">
    <property type="entry name" value="SMC"/>
    <property type="match status" value="1"/>
</dbReference>
<dbReference type="Gene3D" id="3.40.50.300">
    <property type="entry name" value="P-loop containing nucleotide triphosphate hydrolases"/>
    <property type="match status" value="2"/>
</dbReference>
<dbReference type="InterPro" id="IPR003395">
    <property type="entry name" value="RecF/RecN/SMC_N"/>
</dbReference>
<dbReference type="FunFam" id="1.20.1060.20:FF:000001">
    <property type="entry name" value="Structural maintenance of chromosomes 1A"/>
    <property type="match status" value="1"/>
</dbReference>
<keyword evidence="13" id="KW-1185">Reference proteome</keyword>
<feature type="coiled-coil region" evidence="9">
    <location>
        <begin position="434"/>
        <end position="508"/>
    </location>
</feature>
<accession>A0A315VYP4</accession>
<gene>
    <name evidence="12" type="ORF">CCH79_00011824</name>
</gene>
<protein>
    <recommendedName>
        <fullName evidence="8">Structural maintenance of chromosomes protein</fullName>
    </recommendedName>
</protein>
<dbReference type="CDD" id="cd03275">
    <property type="entry name" value="ABC_SMC1_euk"/>
    <property type="match status" value="1"/>
</dbReference>
<evidence type="ECO:0000256" key="10">
    <source>
        <dbReference type="SAM" id="MobiDB-lite"/>
    </source>
</evidence>
<evidence type="ECO:0000256" key="5">
    <source>
        <dbReference type="ARBA" id="ARBA00023054"/>
    </source>
</evidence>
<evidence type="ECO:0000256" key="6">
    <source>
        <dbReference type="ARBA" id="ARBA00023242"/>
    </source>
</evidence>
<dbReference type="InterPro" id="IPR036277">
    <property type="entry name" value="SMC_hinge_sf"/>
</dbReference>
<sequence length="1297" mass="149168">MGYLKQIDIENFKSWRGKQVIGPFMRFNCIIGTNGSGKSNVMDALSFAIGERVASLRVKHLRDLVHGAHIGKPVSDTARVALRFLNDDDKETVFSRTITGDSSAYHINGSHVSHAKYIEELEKIGIVTKAQNCVVFQGAVEAIALKDPKERTKMLECICQSKQYAAEYKTKKEALMKAKEDTQFHFNKKKSATVERKQVSLEKVEAQKYQDLVDDLNQKRLQLSLFELYHNEKGIDAISDTLRGRKEVAAEMNRELGAAEQSVKAHKKEHGRLTREVQHMEKEIRGQEQVLTQSRSQYIKAKVNSSHHVKKADEISEAVKKKRRALAAKEQQLEEGRQEVAELQRAWRMYEKQTQEGVARGRDISLDEDQLRQYKALKELAQMQGAVLCQQADKMHWEVRADSEKVLFDQRRKKEIEVAIRNNQTHLEEFMSRAEKLEEYTQKCKKSLEDLDERQQSLTAELQHVTQRGEEVKQELDQVMEELRSARLDSHESKRQQQRRELLEKLRRLYPQTVFGRLSDLCSPVHKKYQLAVTKVFGRYMNAIVVSSEKVARDCISFLKEQRAEPETFLPVDYLLVNPLNERLREIPGVKMVVDVVQVNAGSAQLGKVVQYVCGNALVCETMREARSVAFDRPDRVRVSPSGAGFIICANRRYGLQTVTLDGTLFKTSGVISGGSSDLRTKARCWEEKDMRRLKEHRDRLMNEMRDLWRMKRKEANLNQMFAESQGAQTRLKYTRTDLEILRSKTIPKCQAEISRLESELSNLECQLEMQQEDLEAKDAEMKRIREQIDQIDDMVFADFCTKIGVETIREFEQEHLKQKAELDKKRLEFEGQQARLNAQLEYEAKQLAQERKKLSKMEDTIRQEEQATVESREVENNLLETVEEYQNKLLEMKNELLLKKNQVASVKAELNQKTQKLQEKNNLMIQKTAVGVFESIVGIQGVFLLCRAFRELTKLQREVMSAETALEQKRMARHNMLLACKIQDLRITMLSGSLDEISEVQLMTDSESTTATMDIYEREAQFVIDYSELEEELTHLLDKEQLEAHMEKLKESVSSLEEVLHRTTPPNLKALEKMREVKDKLQGVTEAFDASTRAARRCNQEFEQVKAQRFHLFSQCFEHVLLVIDQIYKRICRNRSAQAILSAENPEEPYLGGINYNCVAPGKRFMSMDNLSGGEKAIAALALLFAIHSFRPAPFFILDEVDAALDNTNIGKVTSFIREESRENMQIIVISLKEEFFSKADALLGVYSELDGCMFSRVLTLDLRPYPLAEEESDGETDKETRADRGSESCSPEVPS</sequence>
<feature type="compositionally biased region" description="Basic and acidic residues" evidence="10">
    <location>
        <begin position="1277"/>
        <end position="1288"/>
    </location>
</feature>
<comment type="caution">
    <text evidence="12">The sequence shown here is derived from an EMBL/GenBank/DDBJ whole genome shotgun (WGS) entry which is preliminary data.</text>
</comment>
<feature type="coiled-coil region" evidence="9">
    <location>
        <begin position="249"/>
        <end position="283"/>
    </location>
</feature>
<proteinExistence type="inferred from homology"/>
<dbReference type="GO" id="GO:0005634">
    <property type="term" value="C:nucleus"/>
    <property type="evidence" value="ECO:0007669"/>
    <property type="project" value="UniProtKB-SubCell"/>
</dbReference>
<dbReference type="SUPFAM" id="SSF75553">
    <property type="entry name" value="Smc hinge domain"/>
    <property type="match status" value="1"/>
</dbReference>
<dbReference type="Pfam" id="PF02463">
    <property type="entry name" value="SMC_N"/>
    <property type="match status" value="1"/>
</dbReference>
<feature type="coiled-coil region" evidence="9">
    <location>
        <begin position="312"/>
        <end position="353"/>
    </location>
</feature>
<evidence type="ECO:0000313" key="12">
    <source>
        <dbReference type="EMBL" id="PWA24582.1"/>
    </source>
</evidence>
<keyword evidence="6 8" id="KW-0539">Nucleus</keyword>
<evidence type="ECO:0000256" key="8">
    <source>
        <dbReference type="PIRNR" id="PIRNR005719"/>
    </source>
</evidence>
<feature type="coiled-coil region" evidence="9">
    <location>
        <begin position="747"/>
        <end position="928"/>
    </location>
</feature>
<keyword evidence="5 9" id="KW-0175">Coiled coil</keyword>
<dbReference type="Pfam" id="PF06470">
    <property type="entry name" value="SMC_hinge"/>
    <property type="match status" value="1"/>
</dbReference>
<dbReference type="EMBL" id="NHOQ01001423">
    <property type="protein sequence ID" value="PWA24582.1"/>
    <property type="molecule type" value="Genomic_DNA"/>
</dbReference>
<evidence type="ECO:0000256" key="3">
    <source>
        <dbReference type="ARBA" id="ARBA00005597"/>
    </source>
</evidence>
<evidence type="ECO:0000313" key="13">
    <source>
        <dbReference type="Proteomes" id="UP000250572"/>
    </source>
</evidence>
<dbReference type="STRING" id="33528.ENSGAFP00000009893"/>
<keyword evidence="4" id="KW-0158">Chromosome</keyword>
<dbReference type="SUPFAM" id="SSF52540">
    <property type="entry name" value="P-loop containing nucleoside triphosphate hydrolases"/>
    <property type="match status" value="1"/>
</dbReference>
<dbReference type="InterPro" id="IPR024704">
    <property type="entry name" value="SMC"/>
</dbReference>
<dbReference type="GO" id="GO:0005524">
    <property type="term" value="F:ATP binding"/>
    <property type="evidence" value="ECO:0007669"/>
    <property type="project" value="InterPro"/>
</dbReference>
<dbReference type="InterPro" id="IPR027417">
    <property type="entry name" value="P-loop_NTPase"/>
</dbReference>
<reference evidence="12 13" key="1">
    <citation type="journal article" date="2018" name="G3 (Bethesda)">
        <title>A High-Quality Reference Genome for the Invasive Mosquitofish Gambusia affinis Using a Chicago Library.</title>
        <authorList>
            <person name="Hoffberg S.L."/>
            <person name="Troendle N.J."/>
            <person name="Glenn T.C."/>
            <person name="Mahmud O."/>
            <person name="Louha S."/>
            <person name="Chalopin D."/>
            <person name="Bennetzen J.L."/>
            <person name="Mauricio R."/>
        </authorList>
    </citation>
    <scope>NUCLEOTIDE SEQUENCE [LARGE SCALE GENOMIC DNA]</scope>
    <source>
        <strain evidence="12">NE01/NJP1002.9</strain>
        <tissue evidence="12">Muscle</tissue>
    </source>
</reference>
<evidence type="ECO:0000256" key="9">
    <source>
        <dbReference type="SAM" id="Coils"/>
    </source>
</evidence>
<dbReference type="PANTHER" id="PTHR18937:SF147">
    <property type="entry name" value="STRUCTURAL MAINTENANCE OF CHROMOSOMES PROTEIN 1B"/>
    <property type="match status" value="1"/>
</dbReference>
<dbReference type="Gene3D" id="1.20.1060.20">
    <property type="match status" value="1"/>
</dbReference>
<dbReference type="SMART" id="SM00968">
    <property type="entry name" value="SMC_hinge"/>
    <property type="match status" value="1"/>
</dbReference>